<dbReference type="PROSITE" id="PS50011">
    <property type="entry name" value="PROTEIN_KINASE_DOM"/>
    <property type="match status" value="1"/>
</dbReference>
<evidence type="ECO:0000313" key="9">
    <source>
        <dbReference type="EMBL" id="RRT65907.1"/>
    </source>
</evidence>
<evidence type="ECO:0000256" key="5">
    <source>
        <dbReference type="ARBA" id="ARBA00022840"/>
    </source>
</evidence>
<evidence type="ECO:0000256" key="3">
    <source>
        <dbReference type="ARBA" id="ARBA00022741"/>
    </source>
</evidence>
<dbReference type="Gene3D" id="3.30.200.20">
    <property type="entry name" value="Phosphorylase Kinase, domain 1"/>
    <property type="match status" value="1"/>
</dbReference>
<gene>
    <name evidence="9" type="ORF">B296_00026473</name>
</gene>
<feature type="binding site" evidence="6">
    <location>
        <position position="45"/>
    </location>
    <ligand>
        <name>ATP</name>
        <dbReference type="ChEBI" id="CHEBI:30616"/>
    </ligand>
</feature>
<keyword evidence="4" id="KW-0418">Kinase</keyword>
<evidence type="ECO:0000256" key="7">
    <source>
        <dbReference type="SAM" id="Phobius"/>
    </source>
</evidence>
<evidence type="ECO:0000256" key="6">
    <source>
        <dbReference type="PROSITE-ProRule" id="PRU10141"/>
    </source>
</evidence>
<dbReference type="PANTHER" id="PTHR43895:SF65">
    <property type="entry name" value="CBL-INTERACTING PROTEIN KINASE 21"/>
    <property type="match status" value="1"/>
</dbReference>
<reference evidence="9 10" key="1">
    <citation type="journal article" date="2014" name="Agronomy (Basel)">
        <title>A Draft Genome Sequence for Ensete ventricosum, the Drought-Tolerant Tree Against Hunger.</title>
        <authorList>
            <person name="Harrison J."/>
            <person name="Moore K.A."/>
            <person name="Paszkiewicz K."/>
            <person name="Jones T."/>
            <person name="Grant M."/>
            <person name="Ambacheew D."/>
            <person name="Muzemil S."/>
            <person name="Studholme D.J."/>
        </authorList>
    </citation>
    <scope>NUCLEOTIDE SEQUENCE [LARGE SCALE GENOMIC DNA]</scope>
</reference>
<feature type="domain" description="Protein kinase" evidence="8">
    <location>
        <begin position="16"/>
        <end position="129"/>
    </location>
</feature>
<keyword evidence="1" id="KW-0723">Serine/threonine-protein kinase</keyword>
<evidence type="ECO:0000313" key="10">
    <source>
        <dbReference type="Proteomes" id="UP000287651"/>
    </source>
</evidence>
<dbReference type="AlphaFoldDB" id="A0A426ZPI7"/>
<evidence type="ECO:0000256" key="2">
    <source>
        <dbReference type="ARBA" id="ARBA00022679"/>
    </source>
</evidence>
<dbReference type="InterPro" id="IPR000719">
    <property type="entry name" value="Prot_kinase_dom"/>
</dbReference>
<keyword evidence="7" id="KW-0812">Transmembrane</keyword>
<protein>
    <recommendedName>
        <fullName evidence="8">Protein kinase domain-containing protein</fullName>
    </recommendedName>
</protein>
<feature type="transmembrane region" description="Helical" evidence="7">
    <location>
        <begin position="98"/>
        <end position="120"/>
    </location>
</feature>
<proteinExistence type="predicted"/>
<accession>A0A426ZPI7</accession>
<name>A0A426ZPI7_ENSVE</name>
<keyword evidence="7" id="KW-1133">Transmembrane helix</keyword>
<evidence type="ECO:0000259" key="8">
    <source>
        <dbReference type="PROSITE" id="PS50011"/>
    </source>
</evidence>
<dbReference type="PROSITE" id="PS00107">
    <property type="entry name" value="PROTEIN_KINASE_ATP"/>
    <property type="match status" value="1"/>
</dbReference>
<sequence>MVKEGGEEGVRVLGKYKLGRALGEGNFGKVRYARHVDSGLAFAVKILDRKRIQSLKIDDQVFELTMQEMPQIKREIGTLKLLNHPNVVRLHEVGRRRLPLFFFFFFLAFSFHLTIVINPLREELLRKIM</sequence>
<keyword evidence="5 6" id="KW-0067">ATP-binding</keyword>
<evidence type="ECO:0000256" key="4">
    <source>
        <dbReference type="ARBA" id="ARBA00022777"/>
    </source>
</evidence>
<organism evidence="9 10">
    <name type="scientific">Ensete ventricosum</name>
    <name type="common">Abyssinian banana</name>
    <name type="synonym">Musa ensete</name>
    <dbReference type="NCBI Taxonomy" id="4639"/>
    <lineage>
        <taxon>Eukaryota</taxon>
        <taxon>Viridiplantae</taxon>
        <taxon>Streptophyta</taxon>
        <taxon>Embryophyta</taxon>
        <taxon>Tracheophyta</taxon>
        <taxon>Spermatophyta</taxon>
        <taxon>Magnoliopsida</taxon>
        <taxon>Liliopsida</taxon>
        <taxon>Zingiberales</taxon>
        <taxon>Musaceae</taxon>
        <taxon>Ensete</taxon>
    </lineage>
</organism>
<dbReference type="Pfam" id="PF00069">
    <property type="entry name" value="Pkinase"/>
    <property type="match status" value="1"/>
</dbReference>
<dbReference type="Proteomes" id="UP000287651">
    <property type="component" value="Unassembled WGS sequence"/>
</dbReference>
<keyword evidence="2" id="KW-0808">Transferase</keyword>
<keyword evidence="7" id="KW-0472">Membrane</keyword>
<dbReference type="GO" id="GO:0004674">
    <property type="term" value="F:protein serine/threonine kinase activity"/>
    <property type="evidence" value="ECO:0007669"/>
    <property type="project" value="UniProtKB-KW"/>
</dbReference>
<keyword evidence="3 6" id="KW-0547">Nucleotide-binding</keyword>
<dbReference type="GO" id="GO:0005524">
    <property type="term" value="F:ATP binding"/>
    <property type="evidence" value="ECO:0007669"/>
    <property type="project" value="UniProtKB-UniRule"/>
</dbReference>
<dbReference type="SUPFAM" id="SSF56112">
    <property type="entry name" value="Protein kinase-like (PK-like)"/>
    <property type="match status" value="1"/>
</dbReference>
<dbReference type="InterPro" id="IPR011009">
    <property type="entry name" value="Kinase-like_dom_sf"/>
</dbReference>
<dbReference type="InterPro" id="IPR017441">
    <property type="entry name" value="Protein_kinase_ATP_BS"/>
</dbReference>
<dbReference type="EMBL" id="AMZH03005637">
    <property type="protein sequence ID" value="RRT65907.1"/>
    <property type="molecule type" value="Genomic_DNA"/>
</dbReference>
<dbReference type="PANTHER" id="PTHR43895">
    <property type="entry name" value="CALCIUM/CALMODULIN-DEPENDENT PROTEIN KINASE KINASE-RELATED"/>
    <property type="match status" value="1"/>
</dbReference>
<evidence type="ECO:0000256" key="1">
    <source>
        <dbReference type="ARBA" id="ARBA00022527"/>
    </source>
</evidence>
<dbReference type="GO" id="GO:0007165">
    <property type="term" value="P:signal transduction"/>
    <property type="evidence" value="ECO:0007669"/>
    <property type="project" value="TreeGrafter"/>
</dbReference>
<comment type="caution">
    <text evidence="9">The sequence shown here is derived from an EMBL/GenBank/DDBJ whole genome shotgun (WGS) entry which is preliminary data.</text>
</comment>